<accession>A0A433QCK2</accession>
<proteinExistence type="predicted"/>
<dbReference type="Proteomes" id="UP000274822">
    <property type="component" value="Unassembled WGS sequence"/>
</dbReference>
<evidence type="ECO:0000313" key="2">
    <source>
        <dbReference type="Proteomes" id="UP000274822"/>
    </source>
</evidence>
<gene>
    <name evidence="1" type="ORF">BC938DRAFT_483227</name>
</gene>
<organism evidence="1 2">
    <name type="scientific">Jimgerdemannia flammicorona</name>
    <dbReference type="NCBI Taxonomy" id="994334"/>
    <lineage>
        <taxon>Eukaryota</taxon>
        <taxon>Fungi</taxon>
        <taxon>Fungi incertae sedis</taxon>
        <taxon>Mucoromycota</taxon>
        <taxon>Mucoromycotina</taxon>
        <taxon>Endogonomycetes</taxon>
        <taxon>Endogonales</taxon>
        <taxon>Endogonaceae</taxon>
        <taxon>Jimgerdemannia</taxon>
    </lineage>
</organism>
<keyword evidence="2" id="KW-1185">Reference proteome</keyword>
<comment type="caution">
    <text evidence="1">The sequence shown here is derived from an EMBL/GenBank/DDBJ whole genome shotgun (WGS) entry which is preliminary data.</text>
</comment>
<sequence length="359" mass="40540">MWDAGEFNDEWSEYEDIKENRKVNRQVKKRKRRAHSIFHSRLDDALDGGYSDDATDVGVGAPAIAAAGTADALGTATATAEAQVDVDTLHEASISDFPVVQPMTEEDWEVPMDKIENYRKALSKERRLHDPLYYYIIDHSSQHGPTTDLVKAVSMPGKDDISEMEHTMRNMVPYLDATVGCDQECRVHYGEQALEPTAVRRNTGSNPTDRARTGYKVDVIVEYQQLNWFPVVACGEISGGLPRCSRSKEWIDTLKLSLELRDIWAMAQKELAVAEARNLTIWGFTLVGRKLRVYTLAAAGELFHLVLVHEASLPSSHRDLVNVQHVYRTMMGFAEKMETMKRILDNLNQKRVAAMGREK</sequence>
<reference evidence="1 2" key="1">
    <citation type="journal article" date="2018" name="New Phytol.">
        <title>Phylogenomics of Endogonaceae and evolution of mycorrhizas within Mucoromycota.</title>
        <authorList>
            <person name="Chang Y."/>
            <person name="Desiro A."/>
            <person name="Na H."/>
            <person name="Sandor L."/>
            <person name="Lipzen A."/>
            <person name="Clum A."/>
            <person name="Barry K."/>
            <person name="Grigoriev I.V."/>
            <person name="Martin F.M."/>
            <person name="Stajich J.E."/>
            <person name="Smith M.E."/>
            <person name="Bonito G."/>
            <person name="Spatafora J.W."/>
        </authorList>
    </citation>
    <scope>NUCLEOTIDE SEQUENCE [LARGE SCALE GENOMIC DNA]</scope>
    <source>
        <strain evidence="1 2">AD002</strain>
    </source>
</reference>
<evidence type="ECO:0000313" key="1">
    <source>
        <dbReference type="EMBL" id="RUS27454.1"/>
    </source>
</evidence>
<dbReference type="AlphaFoldDB" id="A0A433QCK2"/>
<name>A0A433QCK2_9FUNG</name>
<protein>
    <submittedName>
        <fullName evidence="1">Uncharacterized protein</fullName>
    </submittedName>
</protein>
<dbReference type="EMBL" id="RBNJ01008359">
    <property type="protein sequence ID" value="RUS27454.1"/>
    <property type="molecule type" value="Genomic_DNA"/>
</dbReference>